<accession>A0A226DUZ2</accession>
<keyword evidence="2" id="KW-1185">Reference proteome</keyword>
<evidence type="ECO:0000313" key="1">
    <source>
        <dbReference type="EMBL" id="OXA48838.1"/>
    </source>
</evidence>
<dbReference type="AlphaFoldDB" id="A0A226DUZ2"/>
<comment type="caution">
    <text evidence="1">The sequence shown here is derived from an EMBL/GenBank/DDBJ whole genome shotgun (WGS) entry which is preliminary data.</text>
</comment>
<dbReference type="EMBL" id="LNIX01000011">
    <property type="protein sequence ID" value="OXA48838.1"/>
    <property type="molecule type" value="Genomic_DNA"/>
</dbReference>
<reference evidence="1 2" key="1">
    <citation type="submission" date="2015-12" db="EMBL/GenBank/DDBJ databases">
        <title>The genome of Folsomia candida.</title>
        <authorList>
            <person name="Faddeeva A."/>
            <person name="Derks M.F."/>
            <person name="Anvar Y."/>
            <person name="Smit S."/>
            <person name="Van Straalen N."/>
            <person name="Roelofs D."/>
        </authorList>
    </citation>
    <scope>NUCLEOTIDE SEQUENCE [LARGE SCALE GENOMIC DNA]</scope>
    <source>
        <strain evidence="1 2">VU population</strain>
        <tissue evidence="1">Whole body</tissue>
    </source>
</reference>
<proteinExistence type="predicted"/>
<dbReference type="Proteomes" id="UP000198287">
    <property type="component" value="Unassembled WGS sequence"/>
</dbReference>
<sequence>MVIWTTLGDSQLKQTSSTRTGFSNQKYPTPLIGFRRCLFLQSDAVIFFSSVISQSTGLNILKISEKVLSIVEEIVNGTDFETLNILDFDFDGDIDVYSNLHSDLVSGNEDDEVFGVEELDSSDGLSQQVSQEWEEESVDGVTFTYQEMVNIVNFYEKAKKNKFDQTKRRFKKNRHYKTIQRIKKYVDKTSTTFPLFKEVEKFVLERFESAHCNLHLCFDHFFVQHHYHPLSTIENNSGPESE</sequence>
<gene>
    <name evidence="1" type="ORF">Fcan01_16505</name>
</gene>
<organism evidence="1 2">
    <name type="scientific">Folsomia candida</name>
    <name type="common">Springtail</name>
    <dbReference type="NCBI Taxonomy" id="158441"/>
    <lineage>
        <taxon>Eukaryota</taxon>
        <taxon>Metazoa</taxon>
        <taxon>Ecdysozoa</taxon>
        <taxon>Arthropoda</taxon>
        <taxon>Hexapoda</taxon>
        <taxon>Collembola</taxon>
        <taxon>Entomobryomorpha</taxon>
        <taxon>Isotomoidea</taxon>
        <taxon>Isotomidae</taxon>
        <taxon>Proisotominae</taxon>
        <taxon>Folsomia</taxon>
    </lineage>
</organism>
<protein>
    <submittedName>
        <fullName evidence="1">Uncharacterized protein</fullName>
    </submittedName>
</protein>
<evidence type="ECO:0000313" key="2">
    <source>
        <dbReference type="Proteomes" id="UP000198287"/>
    </source>
</evidence>
<name>A0A226DUZ2_FOLCA</name>